<keyword evidence="5" id="KW-1185">Reference proteome</keyword>
<dbReference type="Pfam" id="PF20700">
    <property type="entry name" value="Mutator"/>
    <property type="match status" value="2"/>
</dbReference>
<keyword evidence="2" id="KW-1133">Transmembrane helix</keyword>
<feature type="compositionally biased region" description="Basic and acidic residues" evidence="1">
    <location>
        <begin position="383"/>
        <end position="395"/>
    </location>
</feature>
<accession>A0A151WHA3</accession>
<sequence>MYRWRHPCVKPGNLFVKCEFGYRIINYFTVFSAISQHVKCKTCNSDIKFDETSPRGLGFKITISCSNCPRVEIPSSSFIKNAYEINRRIVLTMRILGVGLTGIMKFYAFMELPRPIFQSFYDRIVDTISIATATVREASMKKAAKDEKKKSEESEEIRGITVEKKECIDHVQKRMGTRLRNLKNTVKNLGGKGKLTNKLIDQLTIYYGLAIRRNPNSLKNMKNEIWATLYHKTSTDENPQHELCSESWCNWKKAQAANSLRDFHHKPPLPADVFEKLKPIYVNLSRDELLNRCLGGYTQNSNESFNATVWNLAPKSYLSGKKVLQIATDIAVCNFNDGLSNILRIMQVLEMTIGPQSYNFCVEADAARIKHAEVSLSDAAKEAHSSLKSTKKENEEANFNLEGQLYGPAD</sequence>
<evidence type="ECO:0000313" key="4">
    <source>
        <dbReference type="EMBL" id="KYQ47197.1"/>
    </source>
</evidence>
<gene>
    <name evidence="4" type="ORF">ALC60_13787</name>
</gene>
<keyword evidence="2" id="KW-0472">Membrane</keyword>
<evidence type="ECO:0000256" key="1">
    <source>
        <dbReference type="SAM" id="MobiDB-lite"/>
    </source>
</evidence>
<keyword evidence="2" id="KW-0812">Transmembrane</keyword>
<evidence type="ECO:0000259" key="3">
    <source>
        <dbReference type="Pfam" id="PF20700"/>
    </source>
</evidence>
<feature type="domain" description="Mutator-like transposase" evidence="3">
    <location>
        <begin position="154"/>
        <end position="249"/>
    </location>
</feature>
<feature type="domain" description="Mutator-like transposase" evidence="3">
    <location>
        <begin position="22"/>
        <end position="152"/>
    </location>
</feature>
<reference evidence="4 5" key="1">
    <citation type="submission" date="2015-09" db="EMBL/GenBank/DDBJ databases">
        <title>Trachymyrmex zeteki WGS genome.</title>
        <authorList>
            <person name="Nygaard S."/>
            <person name="Hu H."/>
            <person name="Boomsma J."/>
            <person name="Zhang G."/>
        </authorList>
    </citation>
    <scope>NUCLEOTIDE SEQUENCE [LARGE SCALE GENOMIC DNA]</scope>
    <source>
        <strain evidence="4">Tzet28-1</strain>
        <tissue evidence="4">Whole body</tissue>
    </source>
</reference>
<dbReference type="AlphaFoldDB" id="A0A151WHA3"/>
<organism evidence="4 5">
    <name type="scientific">Mycetomoellerius zeteki</name>
    <dbReference type="NCBI Taxonomy" id="64791"/>
    <lineage>
        <taxon>Eukaryota</taxon>
        <taxon>Metazoa</taxon>
        <taxon>Ecdysozoa</taxon>
        <taxon>Arthropoda</taxon>
        <taxon>Hexapoda</taxon>
        <taxon>Insecta</taxon>
        <taxon>Pterygota</taxon>
        <taxon>Neoptera</taxon>
        <taxon>Endopterygota</taxon>
        <taxon>Hymenoptera</taxon>
        <taxon>Apocrita</taxon>
        <taxon>Aculeata</taxon>
        <taxon>Formicoidea</taxon>
        <taxon>Formicidae</taxon>
        <taxon>Myrmicinae</taxon>
        <taxon>Mycetomoellerius</taxon>
    </lineage>
</organism>
<dbReference type="InterPro" id="IPR049012">
    <property type="entry name" value="Mutator_transp_dom"/>
</dbReference>
<dbReference type="EMBL" id="KQ983133">
    <property type="protein sequence ID" value="KYQ47197.1"/>
    <property type="molecule type" value="Genomic_DNA"/>
</dbReference>
<name>A0A151WHA3_9HYME</name>
<protein>
    <recommendedName>
        <fullName evidence="3">Mutator-like transposase domain-containing protein</fullName>
    </recommendedName>
</protein>
<feature type="region of interest" description="Disordered" evidence="1">
    <location>
        <begin position="383"/>
        <end position="410"/>
    </location>
</feature>
<proteinExistence type="predicted"/>
<dbReference type="Proteomes" id="UP000075809">
    <property type="component" value="Unassembled WGS sequence"/>
</dbReference>
<feature type="transmembrane region" description="Helical" evidence="2">
    <location>
        <begin position="89"/>
        <end position="110"/>
    </location>
</feature>
<evidence type="ECO:0000313" key="5">
    <source>
        <dbReference type="Proteomes" id="UP000075809"/>
    </source>
</evidence>
<evidence type="ECO:0000256" key="2">
    <source>
        <dbReference type="SAM" id="Phobius"/>
    </source>
</evidence>